<feature type="region of interest" description="Disordered" evidence="1">
    <location>
        <begin position="581"/>
        <end position="616"/>
    </location>
</feature>
<feature type="compositionally biased region" description="Low complexity" evidence="1">
    <location>
        <begin position="818"/>
        <end position="827"/>
    </location>
</feature>
<dbReference type="AlphaFoldDB" id="A0A9P6UAW8"/>
<feature type="compositionally biased region" description="Polar residues" evidence="1">
    <location>
        <begin position="316"/>
        <end position="338"/>
    </location>
</feature>
<name>A0A9P6UAW8_9FUNG</name>
<feature type="region of interest" description="Disordered" evidence="1">
    <location>
        <begin position="231"/>
        <end position="264"/>
    </location>
</feature>
<organism evidence="2 3">
    <name type="scientific">Mortierella polycephala</name>
    <dbReference type="NCBI Taxonomy" id="41804"/>
    <lineage>
        <taxon>Eukaryota</taxon>
        <taxon>Fungi</taxon>
        <taxon>Fungi incertae sedis</taxon>
        <taxon>Mucoromycota</taxon>
        <taxon>Mortierellomycotina</taxon>
        <taxon>Mortierellomycetes</taxon>
        <taxon>Mortierellales</taxon>
        <taxon>Mortierellaceae</taxon>
        <taxon>Mortierella</taxon>
    </lineage>
</organism>
<dbReference type="EMBL" id="JAAAJA010000007">
    <property type="protein sequence ID" value="KAG0267161.1"/>
    <property type="molecule type" value="Genomic_DNA"/>
</dbReference>
<keyword evidence="3" id="KW-1185">Reference proteome</keyword>
<protein>
    <submittedName>
        <fullName evidence="2">Uncharacterized protein</fullName>
    </submittedName>
</protein>
<feature type="region of interest" description="Disordered" evidence="1">
    <location>
        <begin position="900"/>
        <end position="1037"/>
    </location>
</feature>
<feature type="compositionally biased region" description="Low complexity" evidence="1">
    <location>
        <begin position="27"/>
        <end position="41"/>
    </location>
</feature>
<feature type="compositionally biased region" description="Polar residues" evidence="1">
    <location>
        <begin position="483"/>
        <end position="492"/>
    </location>
</feature>
<feature type="region of interest" description="Disordered" evidence="1">
    <location>
        <begin position="1059"/>
        <end position="1094"/>
    </location>
</feature>
<evidence type="ECO:0000313" key="2">
    <source>
        <dbReference type="EMBL" id="KAG0267161.1"/>
    </source>
</evidence>
<feature type="region of interest" description="Disordered" evidence="1">
    <location>
        <begin position="165"/>
        <end position="201"/>
    </location>
</feature>
<dbReference type="Proteomes" id="UP000726737">
    <property type="component" value="Unassembled WGS sequence"/>
</dbReference>
<accession>A0A9P6UAW8</accession>
<reference evidence="2" key="1">
    <citation type="journal article" date="2020" name="Fungal Divers.">
        <title>Resolving the Mortierellaceae phylogeny through synthesis of multi-gene phylogenetics and phylogenomics.</title>
        <authorList>
            <person name="Vandepol N."/>
            <person name="Liber J."/>
            <person name="Desiro A."/>
            <person name="Na H."/>
            <person name="Kennedy M."/>
            <person name="Barry K."/>
            <person name="Grigoriev I.V."/>
            <person name="Miller A.N."/>
            <person name="O'Donnell K."/>
            <person name="Stajich J.E."/>
            <person name="Bonito G."/>
        </authorList>
    </citation>
    <scope>NUCLEOTIDE SEQUENCE</scope>
    <source>
        <strain evidence="2">KOD948</strain>
    </source>
</reference>
<feature type="region of interest" description="Disordered" evidence="1">
    <location>
        <begin position="730"/>
        <end position="764"/>
    </location>
</feature>
<feature type="compositionally biased region" description="Polar residues" evidence="1">
    <location>
        <begin position="948"/>
        <end position="978"/>
    </location>
</feature>
<evidence type="ECO:0000256" key="1">
    <source>
        <dbReference type="SAM" id="MobiDB-lite"/>
    </source>
</evidence>
<comment type="caution">
    <text evidence="2">The sequence shown here is derived from an EMBL/GenBank/DDBJ whole genome shotgun (WGS) entry which is preliminary data.</text>
</comment>
<sequence length="1251" mass="137557">MAISNVFRHSLPNPFHGSKWKSRQHSRSGSASNSSSNVVVVPIPEEKDTKGKQRKRDHISPKSNRSSFSACDLEQLQPSNARSSLSIDTVSQLQISKALFQDTLSSPSSACFSPSPLSPDICMPISPSPPSTPMSPDAAKFLPSSLEPIASPTRGIRGSRFESFFTKGRRESGELKLPQQENGIEQDQIPIQQPKKKRLSAGSLQTPIGAFLSNPFRNKSASLTAKTQFAEGEQLQRSSSSTLLSLQEPPQQKKKRKSLLPKLPKLDTRPRIVLSTPILKGGILSKKSKEVKSVNANSQEQQQRDGGERTPVLVPSATSLVTSGSGLLTTSHLPTSATPGPHPVQQQQQHAPQDDSRTSHGTKQEPEPFWEWRENSRVYHDDRWDRASILTVDSEMNRLDDDPNFPGYPERNAYWQTYCRIRDRRWKKHMNQQHQGLVRRATTKKWQNRIKDEGLDETHGQDVDADRQLANKLKNMTMALHSNPDQMGSSRGQACRHGANSQNRSLQNRVRYTNYNAYMAAMQLKAKNRRPSIDLVEPCSRTLDKGVKTLADQFEGPASDDDKCQKSFDLYRDHQLRLYRRMNGTNAASSDDDSEGQEEEEPRQAMHQRPRRTASGILFVSSATTTAEVYPALIHDTRVPPKFPLATPKKEYLPNMMQNTCMLQHMGGHVSSDEERIGSLVASYFDEKLFGEGCNDGSGDGSDGSGVGCGGEVGLVGNGFVMMQSSFGDQGLHDAHSSHSRTSSSYSGRSSGSSSPSRCEHDQVDHCLSRPGEYATRNHIMPLQQLLELEEARQKKKQPLFPSHQTTAPSTAQVPGESSFSSSLSITSSRAEPHIDLEIQPQVITHIQHLNKPQQDPKSHMLLMVFQDRHQYYKNGTRRRMSQWEDDFEGNDMHENGAIKEEEENDEEGQVQPLSKSSNGNKDESELPSPLSLPACETRDDSRFSGDTAFSASPTTPLMSAPGDSSNELSESSTATCFSQPLNLSTSSSTPSSSLDPTSAPTSSPAKMPSLSKARGAKSRASISCSTHSMVATPSHMSMSSTSISTLVSSSASTQLLASRHRMSSSMTSELLSAGSITPAPLSPPMQPSTSSTTTFTWPDFSQYPASASAMLMDALAKPMKMAFLMQTKDQDVSKTGPESELGSDPTTPPSSPLPLPSSSSSSTLPQSLQKWKSFFLFTDDAPKTPDDAVQVNNNDDQSLVKKQQRTSSMIEFSAASSASRLEFNDEAFSRRRYKTVASTLTSNTIPPFDF</sequence>
<feature type="compositionally biased region" description="Low complexity" evidence="1">
    <location>
        <begin position="979"/>
        <end position="1005"/>
    </location>
</feature>
<proteinExistence type="predicted"/>
<feature type="compositionally biased region" description="Acidic residues" evidence="1">
    <location>
        <begin position="590"/>
        <end position="601"/>
    </location>
</feature>
<feature type="region of interest" description="Disordered" evidence="1">
    <location>
        <begin position="482"/>
        <end position="507"/>
    </location>
</feature>
<feature type="region of interest" description="Disordered" evidence="1">
    <location>
        <begin position="795"/>
        <end position="827"/>
    </location>
</feature>
<feature type="region of interest" description="Disordered" evidence="1">
    <location>
        <begin position="288"/>
        <end position="370"/>
    </location>
</feature>
<gene>
    <name evidence="2" type="ORF">BG011_008453</name>
</gene>
<feature type="region of interest" description="Disordered" evidence="1">
    <location>
        <begin position="1130"/>
        <end position="1165"/>
    </location>
</feature>
<feature type="compositionally biased region" description="Polar residues" evidence="1">
    <location>
        <begin position="1021"/>
        <end position="1030"/>
    </location>
</feature>
<feature type="compositionally biased region" description="Polar residues" evidence="1">
    <location>
        <begin position="803"/>
        <end position="813"/>
    </location>
</feature>
<feature type="compositionally biased region" description="Low complexity" evidence="1">
    <location>
        <begin position="740"/>
        <end position="757"/>
    </location>
</feature>
<dbReference type="OrthoDB" id="2432946at2759"/>
<feature type="compositionally biased region" description="Basic and acidic residues" evidence="1">
    <location>
        <begin position="352"/>
        <end position="370"/>
    </location>
</feature>
<feature type="compositionally biased region" description="Low complexity" evidence="1">
    <location>
        <begin position="233"/>
        <end position="250"/>
    </location>
</feature>
<feature type="compositionally biased region" description="Pro residues" evidence="1">
    <location>
        <begin position="1147"/>
        <end position="1156"/>
    </location>
</feature>
<feature type="region of interest" description="Disordered" evidence="1">
    <location>
        <begin position="1"/>
        <end position="74"/>
    </location>
</feature>
<evidence type="ECO:0000313" key="3">
    <source>
        <dbReference type="Proteomes" id="UP000726737"/>
    </source>
</evidence>